<protein>
    <submittedName>
        <fullName evidence="2">Uncharacterized protein</fullName>
    </submittedName>
</protein>
<feature type="non-terminal residue" evidence="2">
    <location>
        <position position="1"/>
    </location>
</feature>
<evidence type="ECO:0000256" key="1">
    <source>
        <dbReference type="SAM" id="MobiDB-lite"/>
    </source>
</evidence>
<sequence length="93" mass="10860">HSYLSLSYWTIHFMCLSFVEVLIPKSLPQRLRLLHLRRFRSRFSSANNGKPHGPISGEHKRHEPTENLVENMRRSSTKPRRGGAKTKSRLHVT</sequence>
<organism evidence="2 3">
    <name type="scientific">Brassica napus</name>
    <name type="common">Rape</name>
    <dbReference type="NCBI Taxonomy" id="3708"/>
    <lineage>
        <taxon>Eukaryota</taxon>
        <taxon>Viridiplantae</taxon>
        <taxon>Streptophyta</taxon>
        <taxon>Embryophyta</taxon>
        <taxon>Tracheophyta</taxon>
        <taxon>Spermatophyta</taxon>
        <taxon>Magnoliopsida</taxon>
        <taxon>eudicotyledons</taxon>
        <taxon>Gunneridae</taxon>
        <taxon>Pentapetalae</taxon>
        <taxon>rosids</taxon>
        <taxon>malvids</taxon>
        <taxon>Brassicales</taxon>
        <taxon>Brassicaceae</taxon>
        <taxon>Brassiceae</taxon>
        <taxon>Brassica</taxon>
    </lineage>
</organism>
<dbReference type="Proteomes" id="UP000824890">
    <property type="component" value="Unassembled WGS sequence"/>
</dbReference>
<evidence type="ECO:0000313" key="2">
    <source>
        <dbReference type="EMBL" id="KAH0856363.1"/>
    </source>
</evidence>
<dbReference type="EMBL" id="JAGKQM010000019">
    <property type="protein sequence ID" value="KAH0856363.1"/>
    <property type="molecule type" value="Genomic_DNA"/>
</dbReference>
<gene>
    <name evidence="2" type="ORF">HID58_084624</name>
</gene>
<name>A0ABQ7XMP8_BRANA</name>
<keyword evidence="3" id="KW-1185">Reference proteome</keyword>
<accession>A0ABQ7XMP8</accession>
<comment type="caution">
    <text evidence="2">The sequence shown here is derived from an EMBL/GenBank/DDBJ whole genome shotgun (WGS) entry which is preliminary data.</text>
</comment>
<evidence type="ECO:0000313" key="3">
    <source>
        <dbReference type="Proteomes" id="UP000824890"/>
    </source>
</evidence>
<reference evidence="2 3" key="1">
    <citation type="submission" date="2021-05" db="EMBL/GenBank/DDBJ databases">
        <title>Genome Assembly of Synthetic Allotetraploid Brassica napus Reveals Homoeologous Exchanges between Subgenomes.</title>
        <authorList>
            <person name="Davis J.T."/>
        </authorList>
    </citation>
    <scope>NUCLEOTIDE SEQUENCE [LARGE SCALE GENOMIC DNA]</scope>
    <source>
        <strain evidence="3">cv. Da-Ae</strain>
        <tissue evidence="2">Seedling</tissue>
    </source>
</reference>
<feature type="region of interest" description="Disordered" evidence="1">
    <location>
        <begin position="44"/>
        <end position="93"/>
    </location>
</feature>
<feature type="compositionally biased region" description="Basic residues" evidence="1">
    <location>
        <begin position="75"/>
        <end position="93"/>
    </location>
</feature>
<proteinExistence type="predicted"/>